<evidence type="ECO:0000313" key="12">
    <source>
        <dbReference type="EMBL" id="MDO6423476.1"/>
    </source>
</evidence>
<dbReference type="CDD" id="cd06225">
    <property type="entry name" value="HAMP"/>
    <property type="match status" value="1"/>
</dbReference>
<evidence type="ECO:0000256" key="1">
    <source>
        <dbReference type="ARBA" id="ARBA00004141"/>
    </source>
</evidence>
<evidence type="ECO:0000259" key="10">
    <source>
        <dbReference type="PROSITE" id="PS50111"/>
    </source>
</evidence>
<evidence type="ECO:0000313" key="13">
    <source>
        <dbReference type="Proteomes" id="UP001169760"/>
    </source>
</evidence>
<dbReference type="EMBL" id="JAUOPB010000009">
    <property type="protein sequence ID" value="MDO6423476.1"/>
    <property type="molecule type" value="Genomic_DNA"/>
</dbReference>
<evidence type="ECO:0000256" key="2">
    <source>
        <dbReference type="ARBA" id="ARBA00022692"/>
    </source>
</evidence>
<gene>
    <name evidence="12" type="ORF">Q4521_13430</name>
</gene>
<dbReference type="AlphaFoldDB" id="A0AAW7XA54"/>
<comment type="subcellular location">
    <subcellularLocation>
        <location evidence="1">Membrane</location>
        <topology evidence="1">Multi-pass membrane protein</topology>
    </subcellularLocation>
</comment>
<dbReference type="FunFam" id="1.10.287.950:FF:000001">
    <property type="entry name" value="Methyl-accepting chemotaxis sensory transducer"/>
    <property type="match status" value="1"/>
</dbReference>
<dbReference type="Pfam" id="PF00015">
    <property type="entry name" value="MCPsignal"/>
    <property type="match status" value="1"/>
</dbReference>
<name>A0AAW7XA54_9GAMM</name>
<evidence type="ECO:0000256" key="3">
    <source>
        <dbReference type="ARBA" id="ARBA00022989"/>
    </source>
</evidence>
<dbReference type="GO" id="GO:0016020">
    <property type="term" value="C:membrane"/>
    <property type="evidence" value="ECO:0007669"/>
    <property type="project" value="UniProtKB-SubCell"/>
</dbReference>
<evidence type="ECO:0000259" key="11">
    <source>
        <dbReference type="PROSITE" id="PS50885"/>
    </source>
</evidence>
<comment type="similarity">
    <text evidence="6">Belongs to the methyl-accepting chemotaxis (MCP) protein family.</text>
</comment>
<dbReference type="CDD" id="cd11386">
    <property type="entry name" value="MCP_signal"/>
    <property type="match status" value="1"/>
</dbReference>
<evidence type="ECO:0000256" key="7">
    <source>
        <dbReference type="PROSITE-ProRule" id="PRU00284"/>
    </source>
</evidence>
<dbReference type="SMART" id="SM00283">
    <property type="entry name" value="MA"/>
    <property type="match status" value="1"/>
</dbReference>
<dbReference type="PROSITE" id="PS50111">
    <property type="entry name" value="CHEMOTAXIS_TRANSDUC_2"/>
    <property type="match status" value="1"/>
</dbReference>
<feature type="transmembrane region" description="Helical" evidence="9">
    <location>
        <begin position="12"/>
        <end position="33"/>
    </location>
</feature>
<feature type="region of interest" description="Disordered" evidence="8">
    <location>
        <begin position="271"/>
        <end position="303"/>
    </location>
</feature>
<feature type="transmembrane region" description="Helical" evidence="9">
    <location>
        <begin position="144"/>
        <end position="166"/>
    </location>
</feature>
<evidence type="ECO:0000256" key="9">
    <source>
        <dbReference type="SAM" id="Phobius"/>
    </source>
</evidence>
<evidence type="ECO:0000256" key="5">
    <source>
        <dbReference type="ARBA" id="ARBA00023224"/>
    </source>
</evidence>
<keyword evidence="5 7" id="KW-0807">Transducer</keyword>
<dbReference type="InterPro" id="IPR003660">
    <property type="entry name" value="HAMP_dom"/>
</dbReference>
<feature type="domain" description="Methyl-accepting transducer" evidence="10">
    <location>
        <begin position="227"/>
        <end position="463"/>
    </location>
</feature>
<dbReference type="GO" id="GO:0006935">
    <property type="term" value="P:chemotaxis"/>
    <property type="evidence" value="ECO:0007669"/>
    <property type="project" value="InterPro"/>
</dbReference>
<dbReference type="PROSITE" id="PS50885">
    <property type="entry name" value="HAMP"/>
    <property type="match status" value="1"/>
</dbReference>
<organism evidence="12 13">
    <name type="scientific">Saccharophagus degradans</name>
    <dbReference type="NCBI Taxonomy" id="86304"/>
    <lineage>
        <taxon>Bacteria</taxon>
        <taxon>Pseudomonadati</taxon>
        <taxon>Pseudomonadota</taxon>
        <taxon>Gammaproteobacteria</taxon>
        <taxon>Cellvibrionales</taxon>
        <taxon>Cellvibrionaceae</taxon>
        <taxon>Saccharophagus</taxon>
    </lineage>
</organism>
<sequence>MIKRSLSTKFMAALVVIILAVAAIVLFINYHLVTSKMEANFEKDASAQLELINSSLLEPVFAYDFQQIEAISKSLVNTALITEIKITDHRGKELAFARDPEAGKDAAEKVDRNGIEVVRDGEVIGKYNILFSKAHMEAVLNSQVMMNIIIVALLTFITLVTVYMLIRSMIVGPVAHVSNSLAEIAAGGGDLTRRLPTDSGDEISELAHNFNLVMEQIASIIKNVVVVTGKVNVNVHNMSSATENTVVSTSQQLKELEQVATALNELSASADEVARSAGQTADRTKETSQAAEDGSKTVRSSQETIRRLTDQIEATAGKIQILKDNSENIGSVMEVIRSIAEQTNLLALNAAIEAARAGEQGRGFAVVADEVRSLAQKTQTSTEEIESIITQLQKAADEAHHSMNTSISSVQETIDTSSRVEEALNSIRQNIETINDMNHHIATASEEQSSVANEVSKNISAIYSLSERVSENAHVVSDNSAQLEAESQELKREMDSFKV</sequence>
<dbReference type="InterPro" id="IPR004089">
    <property type="entry name" value="MCPsignal_dom"/>
</dbReference>
<dbReference type="Pfam" id="PF00672">
    <property type="entry name" value="HAMP"/>
    <property type="match status" value="1"/>
</dbReference>
<keyword evidence="2 9" id="KW-0812">Transmembrane</keyword>
<dbReference type="PRINTS" id="PR00260">
    <property type="entry name" value="CHEMTRNSDUCR"/>
</dbReference>
<dbReference type="PANTHER" id="PTHR32089:SF119">
    <property type="entry name" value="METHYL-ACCEPTING CHEMOTAXIS PROTEIN CTPL"/>
    <property type="match status" value="1"/>
</dbReference>
<evidence type="ECO:0000256" key="4">
    <source>
        <dbReference type="ARBA" id="ARBA00023136"/>
    </source>
</evidence>
<dbReference type="SUPFAM" id="SSF58104">
    <property type="entry name" value="Methyl-accepting chemotaxis protein (MCP) signaling domain"/>
    <property type="match status" value="1"/>
</dbReference>
<dbReference type="Gene3D" id="1.10.287.950">
    <property type="entry name" value="Methyl-accepting chemotaxis protein"/>
    <property type="match status" value="1"/>
</dbReference>
<feature type="domain" description="HAMP" evidence="11">
    <location>
        <begin position="168"/>
        <end position="222"/>
    </location>
</feature>
<evidence type="ECO:0000256" key="8">
    <source>
        <dbReference type="SAM" id="MobiDB-lite"/>
    </source>
</evidence>
<dbReference type="GO" id="GO:0007165">
    <property type="term" value="P:signal transduction"/>
    <property type="evidence" value="ECO:0007669"/>
    <property type="project" value="UniProtKB-KW"/>
</dbReference>
<dbReference type="GO" id="GO:0004888">
    <property type="term" value="F:transmembrane signaling receptor activity"/>
    <property type="evidence" value="ECO:0007669"/>
    <property type="project" value="InterPro"/>
</dbReference>
<dbReference type="Proteomes" id="UP001169760">
    <property type="component" value="Unassembled WGS sequence"/>
</dbReference>
<reference evidence="12" key="1">
    <citation type="submission" date="2023-07" db="EMBL/GenBank/DDBJ databases">
        <title>Genome content predicts the carbon catabolic preferences of heterotrophic bacteria.</title>
        <authorList>
            <person name="Gralka M."/>
        </authorList>
    </citation>
    <scope>NUCLEOTIDE SEQUENCE</scope>
    <source>
        <strain evidence="12">I3M17_2</strain>
    </source>
</reference>
<dbReference type="InterPro" id="IPR004090">
    <property type="entry name" value="Chemotax_Me-accpt_rcpt"/>
</dbReference>
<dbReference type="PANTHER" id="PTHR32089">
    <property type="entry name" value="METHYL-ACCEPTING CHEMOTAXIS PROTEIN MCPB"/>
    <property type="match status" value="1"/>
</dbReference>
<accession>A0AAW7XA54</accession>
<comment type="caution">
    <text evidence="12">The sequence shown here is derived from an EMBL/GenBank/DDBJ whole genome shotgun (WGS) entry which is preliminary data.</text>
</comment>
<dbReference type="RefSeq" id="WP_303493142.1">
    <property type="nucleotide sequence ID" value="NZ_JAUOPB010000009.1"/>
</dbReference>
<keyword evidence="4 9" id="KW-0472">Membrane</keyword>
<keyword evidence="3 9" id="KW-1133">Transmembrane helix</keyword>
<evidence type="ECO:0000256" key="6">
    <source>
        <dbReference type="ARBA" id="ARBA00029447"/>
    </source>
</evidence>
<proteinExistence type="inferred from homology"/>
<dbReference type="SMART" id="SM00304">
    <property type="entry name" value="HAMP"/>
    <property type="match status" value="1"/>
</dbReference>
<protein>
    <submittedName>
        <fullName evidence="12">HAMP domain-containing methyl-accepting chemotaxis protein</fullName>
    </submittedName>
</protein>